<proteinExistence type="predicted"/>
<feature type="region of interest" description="Disordered" evidence="1">
    <location>
        <begin position="68"/>
        <end position="125"/>
    </location>
</feature>
<feature type="region of interest" description="Disordered" evidence="1">
    <location>
        <begin position="216"/>
        <end position="246"/>
    </location>
</feature>
<gene>
    <name evidence="2" type="ORF">IFR04_007243</name>
</gene>
<protein>
    <submittedName>
        <fullName evidence="2">Uncharacterized protein</fullName>
    </submittedName>
</protein>
<evidence type="ECO:0000313" key="2">
    <source>
        <dbReference type="EMBL" id="KAG4419646.1"/>
    </source>
</evidence>
<keyword evidence="3" id="KW-1185">Reference proteome</keyword>
<evidence type="ECO:0000313" key="3">
    <source>
        <dbReference type="Proteomes" id="UP000664132"/>
    </source>
</evidence>
<evidence type="ECO:0000256" key="1">
    <source>
        <dbReference type="SAM" id="MobiDB-lite"/>
    </source>
</evidence>
<reference evidence="2" key="1">
    <citation type="submission" date="2021-02" db="EMBL/GenBank/DDBJ databases">
        <title>Genome sequence Cadophora malorum strain M34.</title>
        <authorList>
            <person name="Stefanovic E."/>
            <person name="Vu D."/>
            <person name="Scully C."/>
            <person name="Dijksterhuis J."/>
            <person name="Roader J."/>
            <person name="Houbraken J."/>
        </authorList>
    </citation>
    <scope>NUCLEOTIDE SEQUENCE</scope>
    <source>
        <strain evidence="2">M34</strain>
    </source>
</reference>
<dbReference type="OrthoDB" id="3560822at2759"/>
<organism evidence="2 3">
    <name type="scientific">Cadophora malorum</name>
    <dbReference type="NCBI Taxonomy" id="108018"/>
    <lineage>
        <taxon>Eukaryota</taxon>
        <taxon>Fungi</taxon>
        <taxon>Dikarya</taxon>
        <taxon>Ascomycota</taxon>
        <taxon>Pezizomycotina</taxon>
        <taxon>Leotiomycetes</taxon>
        <taxon>Helotiales</taxon>
        <taxon>Ploettnerulaceae</taxon>
        <taxon>Cadophora</taxon>
    </lineage>
</organism>
<name>A0A8H7TIP4_9HELO</name>
<dbReference type="Proteomes" id="UP000664132">
    <property type="component" value="Unassembled WGS sequence"/>
</dbReference>
<sequence>MAKFRKSVKRTMNLRELEDFLETQEISFTSILKATKNLDPVDLKRSLTRHHAQMIKIAAGKYPLKGIAELSSPSPSPLQPSSTSKRPFTYNESEDDVRTPTKPRTPKKKTPTSSSSNRASQFSGRLQPAGASNLFKAKPNYAVSPNGFKTYIQITLSDEDSDSEFAEAKENSNFEGSDSEGGKKGSTLKGVAVRKTASAKKTNAAANKILSQVSDDGEVESGRYGKKKGKNNDTPRNGKSGAKNSAVTGEIDGAVLGIKNEISDLEASLAEKEAELTRVTYVLARQPILAITRELKQQIQKKKALLSKDGKSLQAGGVNGWMEKSAGSEKKPFAATVEDVFDSDPDTLFKNQIPSRGSASKRRRV</sequence>
<accession>A0A8H7TIP4</accession>
<dbReference type="AlphaFoldDB" id="A0A8H7TIP4"/>
<feature type="region of interest" description="Disordered" evidence="1">
    <location>
        <begin position="162"/>
        <end position="188"/>
    </location>
</feature>
<comment type="caution">
    <text evidence="2">The sequence shown here is derived from an EMBL/GenBank/DDBJ whole genome shotgun (WGS) entry which is preliminary data.</text>
</comment>
<dbReference type="EMBL" id="JAFJYH010000101">
    <property type="protein sequence ID" value="KAG4419646.1"/>
    <property type="molecule type" value="Genomic_DNA"/>
</dbReference>
<feature type="compositionally biased region" description="Polar residues" evidence="1">
    <location>
        <begin position="232"/>
        <end position="246"/>
    </location>
</feature>